<accession>A0AAD5SVE2</accession>
<protein>
    <recommendedName>
        <fullName evidence="4">Methyltransferase domain-containing protein</fullName>
    </recommendedName>
</protein>
<feature type="non-terminal residue" evidence="2">
    <location>
        <position position="393"/>
    </location>
</feature>
<evidence type="ECO:0000256" key="1">
    <source>
        <dbReference type="SAM" id="MobiDB-lite"/>
    </source>
</evidence>
<dbReference type="SUPFAM" id="SSF53335">
    <property type="entry name" value="S-adenosyl-L-methionine-dependent methyltransferases"/>
    <property type="match status" value="1"/>
</dbReference>
<dbReference type="Gene3D" id="3.40.50.150">
    <property type="entry name" value="Vaccinia Virus protein VP39"/>
    <property type="match status" value="1"/>
</dbReference>
<proteinExistence type="predicted"/>
<gene>
    <name evidence="2" type="ORF">HK100_004423</name>
</gene>
<dbReference type="Pfam" id="PF13489">
    <property type="entry name" value="Methyltransf_23"/>
    <property type="match status" value="1"/>
</dbReference>
<organism evidence="2 3">
    <name type="scientific">Physocladia obscura</name>
    <dbReference type="NCBI Taxonomy" id="109957"/>
    <lineage>
        <taxon>Eukaryota</taxon>
        <taxon>Fungi</taxon>
        <taxon>Fungi incertae sedis</taxon>
        <taxon>Chytridiomycota</taxon>
        <taxon>Chytridiomycota incertae sedis</taxon>
        <taxon>Chytridiomycetes</taxon>
        <taxon>Chytridiales</taxon>
        <taxon>Chytriomycetaceae</taxon>
        <taxon>Physocladia</taxon>
    </lineage>
</organism>
<feature type="region of interest" description="Disordered" evidence="1">
    <location>
        <begin position="61"/>
        <end position="86"/>
    </location>
</feature>
<dbReference type="Proteomes" id="UP001211907">
    <property type="component" value="Unassembled WGS sequence"/>
</dbReference>
<keyword evidence="3" id="KW-1185">Reference proteome</keyword>
<dbReference type="PANTHER" id="PTHR43591">
    <property type="entry name" value="METHYLTRANSFERASE"/>
    <property type="match status" value="1"/>
</dbReference>
<evidence type="ECO:0000313" key="2">
    <source>
        <dbReference type="EMBL" id="KAJ3102101.1"/>
    </source>
</evidence>
<sequence>EMGIQQSKFLAKAFAKFNNNTLDTRIKDESLDAAAKDSPQITLQNVIVSESLKSTKITTKIASPSQSAAASEPPQSLTPISSETVGTSGKKLVRPAFVNALEAKQWNPNNPASWDAEMREYHTLAESDYVLPTDAKEQDRLEMQHYVHRAAFNGDIISPAAKKLVSSAGVKVLDVGCANGFWLQCVAKANPLPEYHGVDISESLIGAPPSENGGIQLVFGNVLEDPDNTFDYVHQRLLVLGMPREKFPNALRELIRVTKPGGWIELVEADIVCYNAGPYNKTSGTALFDAMHRRGLDTYAATNLPWYVKQVADSVENQENILVRLPMGSWGPQIGILNAGSSKAGMLAMEDWMHKSMGITREEYRDLAQNCYQEWTENKCFQQCRAVYFQVKK</sequence>
<dbReference type="AlphaFoldDB" id="A0AAD5SVE2"/>
<evidence type="ECO:0000313" key="3">
    <source>
        <dbReference type="Proteomes" id="UP001211907"/>
    </source>
</evidence>
<name>A0AAD5SVE2_9FUNG</name>
<reference evidence="2" key="1">
    <citation type="submission" date="2020-05" db="EMBL/GenBank/DDBJ databases">
        <title>Phylogenomic resolution of chytrid fungi.</title>
        <authorList>
            <person name="Stajich J.E."/>
            <person name="Amses K."/>
            <person name="Simmons R."/>
            <person name="Seto K."/>
            <person name="Myers J."/>
            <person name="Bonds A."/>
            <person name="Quandt C.A."/>
            <person name="Barry K."/>
            <person name="Liu P."/>
            <person name="Grigoriev I."/>
            <person name="Longcore J.E."/>
            <person name="James T.Y."/>
        </authorList>
    </citation>
    <scope>NUCLEOTIDE SEQUENCE</scope>
    <source>
        <strain evidence="2">JEL0513</strain>
    </source>
</reference>
<feature type="compositionally biased region" description="Polar residues" evidence="1">
    <location>
        <begin position="77"/>
        <end position="86"/>
    </location>
</feature>
<comment type="caution">
    <text evidence="2">The sequence shown here is derived from an EMBL/GenBank/DDBJ whole genome shotgun (WGS) entry which is preliminary data.</text>
</comment>
<dbReference type="CDD" id="cd02440">
    <property type="entry name" value="AdoMet_MTases"/>
    <property type="match status" value="1"/>
</dbReference>
<dbReference type="InterPro" id="IPR029063">
    <property type="entry name" value="SAM-dependent_MTases_sf"/>
</dbReference>
<dbReference type="EMBL" id="JADGJH010002186">
    <property type="protein sequence ID" value="KAJ3102101.1"/>
    <property type="molecule type" value="Genomic_DNA"/>
</dbReference>
<feature type="compositionally biased region" description="Low complexity" evidence="1">
    <location>
        <begin position="62"/>
        <end position="75"/>
    </location>
</feature>
<evidence type="ECO:0008006" key="4">
    <source>
        <dbReference type="Google" id="ProtNLM"/>
    </source>
</evidence>